<feature type="domain" description="RING-type" evidence="5">
    <location>
        <begin position="1251"/>
        <end position="1298"/>
    </location>
</feature>
<protein>
    <submittedName>
        <fullName evidence="6">Hermansky-Pudlak syndrome 5 protein homolog</fullName>
    </submittedName>
</protein>
<dbReference type="SUPFAM" id="SSF50978">
    <property type="entry name" value="WD40 repeat-like"/>
    <property type="match status" value="1"/>
</dbReference>
<name>A0A8D8YYC1_9HEMI</name>
<dbReference type="InterPro" id="IPR056446">
    <property type="entry name" value="TPR_HPS5_insects"/>
</dbReference>
<evidence type="ECO:0000256" key="4">
    <source>
        <dbReference type="SAM" id="MobiDB-lite"/>
    </source>
</evidence>
<evidence type="ECO:0000256" key="1">
    <source>
        <dbReference type="ARBA" id="ARBA00022771"/>
    </source>
</evidence>
<evidence type="ECO:0000256" key="3">
    <source>
        <dbReference type="PROSITE-ProRule" id="PRU00175"/>
    </source>
</evidence>
<dbReference type="GO" id="GO:0048066">
    <property type="term" value="P:developmental pigmentation"/>
    <property type="evidence" value="ECO:0007669"/>
    <property type="project" value="TreeGrafter"/>
</dbReference>
<dbReference type="Gene3D" id="2.130.10.10">
    <property type="entry name" value="YVTN repeat-like/Quinoprotein amine dehydrogenase"/>
    <property type="match status" value="1"/>
</dbReference>
<dbReference type="GO" id="GO:0005737">
    <property type="term" value="C:cytoplasm"/>
    <property type="evidence" value="ECO:0007669"/>
    <property type="project" value="TreeGrafter"/>
</dbReference>
<dbReference type="EMBL" id="HBUF01401674">
    <property type="protein sequence ID" value="CAG6737064.1"/>
    <property type="molecule type" value="Transcribed_RNA"/>
</dbReference>
<keyword evidence="1 3" id="KW-0863">Zinc-finger</keyword>
<evidence type="ECO:0000256" key="2">
    <source>
        <dbReference type="ARBA" id="ARBA00022833"/>
    </source>
</evidence>
<dbReference type="InterPro" id="IPR001841">
    <property type="entry name" value="Znf_RING"/>
</dbReference>
<dbReference type="SUPFAM" id="SSF57850">
    <property type="entry name" value="RING/U-box"/>
    <property type="match status" value="1"/>
</dbReference>
<evidence type="ECO:0000313" key="6">
    <source>
        <dbReference type="EMBL" id="CAG6737064.1"/>
    </source>
</evidence>
<sequence length="1316" mass="147868">MCNEASGKVPSLLVDYGSQSEILSTLKSTTRIKYTCFNVSEKYIIFGATSGSLYLFNREPCSFVQIIPNQEGAVTNVTISPNEQLIAFSSFKGIVCVVEKASKTSPTSMLIKSFEHSSSDVTDFVWTSSSSQLFVGDSLGRISVINTSLFLGKTVFQVPCFTLMQLDSRIIQMSTCVDWLLVSTMTRSYLCDTVHEQYRQIGKKLRDGHYGACFVQNKIYSARPGARLWEVNTEGRVLSTQQYKNSLNVPPTPLVKLNQTNLSPATATDTGDKGFNFNKLGIINDKYIFTFTKDALYVFDPERLDLVLWNNDVHDIVDVKCYQDTLYVWSSHNKVNVFTLSPLDKCLLRLYFNENYLTCAKLTIHFANHLLNSPHLLHSLHHLSDLGSKLKRYDNIDSLNENLQPILNELAKYSKDNRVVKLNSGIYVVNNGISEHSNINKNARSSSVPRDTKARNKTVSVSSTSLPDLDYADLADSDDEDSKFLTITSPDIIHDALVELGNNVTDSIRHILDVRKPNKMNIMEPFDVGKPDFLLGLNQNQAKPEESQDIVKKNRRNKNKPVDTSELVTICDKYTLEVKKLTPNEYIKAELETKLLHILVKLNTNLKQNTRLSAQYIYTISAMIKCTLGNHVKLKAWLLSNEMTLLGFQSPDNLLHSPVNLAQKRLSMIETTSDNQSNSRPRNHSMPASISSKQHTVDMFTFDNHMGDTGNVFTEEGLPHSTSLAHSEFKSLLEDVYNYEDIYLDILMSKLLDKLSVVLNISSVISLPMLVNLSPCYYYSLSTVLNLQEHIHAGLNVGISNIDTTNILVNLNMILILLQLGHIITSVEMFIKCGPDLNLRLISYVIIKLYTRYIENGLDEQEAYSKCNHLFLTFLNHVYVRDLHLNFEDDNHVMMHTLKCFLAVNQGPSTPSTPTQTEQVYTCRCGFPLADKLFPSVHYLNIGKLLLVTCWDRHRRQFNDSSQSETSSSTTVTVLPKTCHQCGKLPKHELDTTVQAKFKIFDDFAHHLSRNQEHIESYELLMNICRLVPAMWKHILCLIRNSNYFVCSLFLSIHLGLVSELPFCVEDVHDSQMLEVILLLNIKVKKGFCLNCGKQDGARGGALDWTALSVFILKCLGATETLALMQKYAQFIPSTEIDRRFYQACALSSMAESRCPQSDSLPYSVICNVTRGFNDDDYNQDASSLLGTHNLSKLQTALRSDLANVSSNGHLSDVASRLIFSTPVQTEATISHWGARIDLSHSSQTNSTPLCLFCSLPLKSEALLSGKHNGLLLYPCSHLFHTMCVRHSSRFLVCPLCSSTSQSSASSSDSSSITMS</sequence>
<dbReference type="Pfam" id="PF23756">
    <property type="entry name" value="Beta-prop_HPS5"/>
    <property type="match status" value="1"/>
</dbReference>
<dbReference type="SMART" id="SM00320">
    <property type="entry name" value="WD40"/>
    <property type="match status" value="3"/>
</dbReference>
<dbReference type="PROSITE" id="PS50089">
    <property type="entry name" value="ZF_RING_2"/>
    <property type="match status" value="1"/>
</dbReference>
<dbReference type="Pfam" id="PF23757">
    <property type="entry name" value="TPR_HPS5_insect"/>
    <property type="match status" value="1"/>
</dbReference>
<dbReference type="InterPro" id="IPR015943">
    <property type="entry name" value="WD40/YVTN_repeat-like_dom_sf"/>
</dbReference>
<dbReference type="InterPro" id="IPR001680">
    <property type="entry name" value="WD40_rpt"/>
</dbReference>
<reference evidence="6" key="1">
    <citation type="submission" date="2021-05" db="EMBL/GenBank/DDBJ databases">
        <authorList>
            <person name="Alioto T."/>
            <person name="Alioto T."/>
            <person name="Gomez Garrido J."/>
        </authorList>
    </citation>
    <scope>NUCLEOTIDE SEQUENCE</scope>
</reference>
<proteinExistence type="predicted"/>
<keyword evidence="1 3" id="KW-0479">Metal-binding</keyword>
<dbReference type="PANTHER" id="PTHR23287">
    <property type="entry name" value="RUBY-EYE2-LIKE PROTEIN"/>
    <property type="match status" value="1"/>
</dbReference>
<feature type="compositionally biased region" description="Polar residues" evidence="4">
    <location>
        <begin position="440"/>
        <end position="449"/>
    </location>
</feature>
<dbReference type="InterPro" id="IPR036322">
    <property type="entry name" value="WD40_repeat_dom_sf"/>
</dbReference>
<dbReference type="GO" id="GO:0008270">
    <property type="term" value="F:zinc ion binding"/>
    <property type="evidence" value="ECO:0007669"/>
    <property type="project" value="UniProtKB-KW"/>
</dbReference>
<dbReference type="InterPro" id="IPR056499">
    <property type="entry name" value="Beta-prop_HPS5-like"/>
</dbReference>
<dbReference type="PANTHER" id="PTHR23287:SF18">
    <property type="entry name" value="BLOC-2 COMPLEX MEMBER HPS5"/>
    <property type="match status" value="1"/>
</dbReference>
<keyword evidence="2" id="KW-0862">Zinc</keyword>
<organism evidence="6">
    <name type="scientific">Cacopsylla melanoneura</name>
    <dbReference type="NCBI Taxonomy" id="428564"/>
    <lineage>
        <taxon>Eukaryota</taxon>
        <taxon>Metazoa</taxon>
        <taxon>Ecdysozoa</taxon>
        <taxon>Arthropoda</taxon>
        <taxon>Hexapoda</taxon>
        <taxon>Insecta</taxon>
        <taxon>Pterygota</taxon>
        <taxon>Neoptera</taxon>
        <taxon>Paraneoptera</taxon>
        <taxon>Hemiptera</taxon>
        <taxon>Sternorrhyncha</taxon>
        <taxon>Psylloidea</taxon>
        <taxon>Psyllidae</taxon>
        <taxon>Psyllinae</taxon>
        <taxon>Cacopsylla</taxon>
    </lineage>
</organism>
<accession>A0A8D8YYC1</accession>
<feature type="region of interest" description="Disordered" evidence="4">
    <location>
        <begin position="440"/>
        <end position="462"/>
    </location>
</feature>
<evidence type="ECO:0000259" key="5">
    <source>
        <dbReference type="PROSITE" id="PS50089"/>
    </source>
</evidence>